<name>A0AAC9FSU9_9RALS</name>
<gene>
    <name evidence="2" type="ORF">ACS15_4445</name>
</gene>
<dbReference type="AlphaFoldDB" id="A0AAC9FSU9"/>
<feature type="region of interest" description="Disordered" evidence="1">
    <location>
        <begin position="1"/>
        <end position="24"/>
    </location>
</feature>
<dbReference type="EMBL" id="CP012606">
    <property type="protein sequence ID" value="ANH75487.1"/>
    <property type="molecule type" value="Genomic_DNA"/>
</dbReference>
<sequence length="40" mass="4101">MTANPSSGCRVASGTASEDAAGQRHVAGRITSTNLIRLSR</sequence>
<protein>
    <submittedName>
        <fullName evidence="2">Uncharacterized protein</fullName>
    </submittedName>
</protein>
<proteinExistence type="predicted"/>
<reference evidence="2 3" key="1">
    <citation type="submission" date="2015-09" db="EMBL/GenBank/DDBJ databases">
        <authorList>
            <person name="Xu Y."/>
            <person name="Nagy A."/>
            <person name="Liu N.T."/>
            <person name="Nou X."/>
        </authorList>
    </citation>
    <scope>NUCLEOTIDE SEQUENCE [LARGE SCALE GENOMIC DNA]</scope>
    <source>
        <strain evidence="2 3">FC1138</strain>
    </source>
</reference>
<accession>A0AAC9FSU9</accession>
<dbReference type="KEGG" id="rin:ACS15_4445"/>
<evidence type="ECO:0000256" key="1">
    <source>
        <dbReference type="SAM" id="MobiDB-lite"/>
    </source>
</evidence>
<evidence type="ECO:0000313" key="3">
    <source>
        <dbReference type="Proteomes" id="UP000077927"/>
    </source>
</evidence>
<dbReference type="Proteomes" id="UP000077927">
    <property type="component" value="Chromosome 2"/>
</dbReference>
<evidence type="ECO:0000313" key="2">
    <source>
        <dbReference type="EMBL" id="ANH75487.1"/>
    </source>
</evidence>
<organism evidence="2 3">
    <name type="scientific">Ralstonia insidiosa</name>
    <dbReference type="NCBI Taxonomy" id="190721"/>
    <lineage>
        <taxon>Bacteria</taxon>
        <taxon>Pseudomonadati</taxon>
        <taxon>Pseudomonadota</taxon>
        <taxon>Betaproteobacteria</taxon>
        <taxon>Burkholderiales</taxon>
        <taxon>Burkholderiaceae</taxon>
        <taxon>Ralstonia</taxon>
    </lineage>
</organism>